<name>A0AAU1TYG8_9ACTN</name>
<reference evidence="1" key="1">
    <citation type="submission" date="2022-10" db="EMBL/GenBank/DDBJ databases">
        <title>The complete genomes of actinobacterial strains from the NBC collection.</title>
        <authorList>
            <person name="Joergensen T.S."/>
            <person name="Alvarez Arevalo M."/>
            <person name="Sterndorff E.B."/>
            <person name="Faurdal D."/>
            <person name="Vuksanovic O."/>
            <person name="Mourched A.-S."/>
            <person name="Charusanti P."/>
            <person name="Shaw S."/>
            <person name="Blin K."/>
            <person name="Weber T."/>
        </authorList>
    </citation>
    <scope>NUCLEOTIDE SEQUENCE</scope>
    <source>
        <strain evidence="1">NBC_00119</strain>
    </source>
</reference>
<organism evidence="1">
    <name type="scientific">Streptomyces sp. NBC_00119</name>
    <dbReference type="NCBI Taxonomy" id="2975659"/>
    <lineage>
        <taxon>Bacteria</taxon>
        <taxon>Bacillati</taxon>
        <taxon>Actinomycetota</taxon>
        <taxon>Actinomycetes</taxon>
        <taxon>Kitasatosporales</taxon>
        <taxon>Streptomycetaceae</taxon>
        <taxon>Streptomyces</taxon>
    </lineage>
</organism>
<dbReference type="SUPFAM" id="SSF140804">
    <property type="entry name" value="YidB-like"/>
    <property type="match status" value="1"/>
</dbReference>
<gene>
    <name evidence="1" type="ORF">OHU69_02830</name>
</gene>
<dbReference type="InterPro" id="IPR045372">
    <property type="entry name" value="YidB"/>
</dbReference>
<dbReference type="EMBL" id="CP108195">
    <property type="protein sequence ID" value="WTS10118.1"/>
    <property type="molecule type" value="Genomic_DNA"/>
</dbReference>
<protein>
    <submittedName>
        <fullName evidence="1">YidB family protein</fullName>
    </submittedName>
</protein>
<sequence length="132" mass="13166">MADHDLGSLLGNLLGRGSSSGSGKMLGALFNGAGRGAGSSLEGLLGQLRDGGLGAKVASWTGTGDNEDISGAEIAQALPAGLLASAARSCGLREVDAADQIAETLPVAVDELTPEGKIPKEALEELIAQQLQ</sequence>
<proteinExistence type="predicted"/>
<dbReference type="Gene3D" id="1.10.10.690">
    <property type="entry name" value="YidB-like"/>
    <property type="match status" value="1"/>
</dbReference>
<dbReference type="AlphaFoldDB" id="A0AAU1TYG8"/>
<accession>A0AAU1TYG8</accession>
<evidence type="ECO:0000313" key="1">
    <source>
        <dbReference type="EMBL" id="WTS10118.1"/>
    </source>
</evidence>
<dbReference type="Pfam" id="PF20159">
    <property type="entry name" value="YidB"/>
    <property type="match status" value="1"/>
</dbReference>
<dbReference type="InterPro" id="IPR027405">
    <property type="entry name" value="YidB-like"/>
</dbReference>